<dbReference type="SUPFAM" id="SSF55729">
    <property type="entry name" value="Acyl-CoA N-acyltransferases (Nat)"/>
    <property type="match status" value="1"/>
</dbReference>
<comment type="caution">
    <text evidence="1">The sequence shown here is derived from an EMBL/GenBank/DDBJ whole genome shotgun (WGS) entry which is preliminary data.</text>
</comment>
<evidence type="ECO:0000313" key="1">
    <source>
        <dbReference type="EMBL" id="PVH23000.1"/>
    </source>
</evidence>
<dbReference type="InterPro" id="IPR016181">
    <property type="entry name" value="Acyl_CoA_acyltransferase"/>
</dbReference>
<evidence type="ECO:0000313" key="2">
    <source>
        <dbReference type="Proteomes" id="UP000244309"/>
    </source>
</evidence>
<dbReference type="OrthoDB" id="410198at2759"/>
<dbReference type="PANTHER" id="PTHR42791">
    <property type="entry name" value="GNAT FAMILY ACETYLTRANSFERASE"/>
    <property type="match status" value="1"/>
</dbReference>
<name>A0A2V1AY17_9ASCO</name>
<sequence>MSKLDRVRQLTFDDVPKAARTLSEAFAQDALARLITCHIKDPKQKDKVNILLYEAYLRQHIAKGICLGIGETDDAFETAAIWATPSSVSDGLESFHTMMTAGYGKLWDAAGAEGQDKVFNGMLPLLHDTCAKIFATDRRFKGKGVYTLVYLGSIAAARGKGNVRTMFDYMYQKYIDLPNSDNLAYLESSSPDNIPIYNKFGFHFYQNIALGDKNKPSAQEGEDYAVMNVMIRGPHGKDWTGSATPDSVHKL</sequence>
<dbReference type="AlphaFoldDB" id="A0A2V1AY17"/>
<dbReference type="InterPro" id="IPR052523">
    <property type="entry name" value="Trichothecene_AcTrans"/>
</dbReference>
<dbReference type="EMBL" id="PKFO01000010">
    <property type="protein sequence ID" value="PVH23000.1"/>
    <property type="molecule type" value="Genomic_DNA"/>
</dbReference>
<proteinExistence type="predicted"/>
<dbReference type="GeneID" id="37008056"/>
<dbReference type="PANTHER" id="PTHR42791:SF1">
    <property type="entry name" value="N-ACETYLTRANSFERASE DOMAIN-CONTAINING PROTEIN"/>
    <property type="match status" value="1"/>
</dbReference>
<dbReference type="RefSeq" id="XP_025343940.1">
    <property type="nucleotide sequence ID" value="XM_025486390.1"/>
</dbReference>
<dbReference type="STRING" id="45357.A0A2V1AY17"/>
<dbReference type="Gene3D" id="3.40.630.30">
    <property type="match status" value="1"/>
</dbReference>
<reference evidence="1 2" key="1">
    <citation type="submission" date="2017-12" db="EMBL/GenBank/DDBJ databases">
        <title>Genome Sequence of a Multidrug-Resistant Candida haemulonii Isolate from a Patient with Chronic Leg Ulcers in Israel.</title>
        <authorList>
            <person name="Chow N.A."/>
            <person name="Gade L."/>
            <person name="Batra D."/>
            <person name="Rowe L.A."/>
            <person name="Ben-Ami R."/>
            <person name="Loparev V.N."/>
            <person name="Litvintseva A.P."/>
        </authorList>
    </citation>
    <scope>NUCLEOTIDE SEQUENCE [LARGE SCALE GENOMIC DNA]</scope>
    <source>
        <strain evidence="1 2">B11899</strain>
    </source>
</reference>
<dbReference type="Proteomes" id="UP000244309">
    <property type="component" value="Unassembled WGS sequence"/>
</dbReference>
<keyword evidence="2" id="KW-1185">Reference proteome</keyword>
<organism evidence="1 2">
    <name type="scientific">Candidozyma haemuli</name>
    <dbReference type="NCBI Taxonomy" id="45357"/>
    <lineage>
        <taxon>Eukaryota</taxon>
        <taxon>Fungi</taxon>
        <taxon>Dikarya</taxon>
        <taxon>Ascomycota</taxon>
        <taxon>Saccharomycotina</taxon>
        <taxon>Pichiomycetes</taxon>
        <taxon>Metschnikowiaceae</taxon>
        <taxon>Candidozyma</taxon>
    </lineage>
</organism>
<gene>
    <name evidence="1" type="ORF">CXQ85_002725</name>
</gene>
<accession>A0A2V1AY17</accession>
<dbReference type="VEuPathDB" id="FungiDB:CXQ85_002725"/>
<evidence type="ECO:0008006" key="3">
    <source>
        <dbReference type="Google" id="ProtNLM"/>
    </source>
</evidence>
<protein>
    <recommendedName>
        <fullName evidence="3">N-acetyltransferase domain-containing protein</fullName>
    </recommendedName>
</protein>